<feature type="chain" id="PRO_5012877260" description="DUF4440 domain-containing protein" evidence="1">
    <location>
        <begin position="24"/>
        <end position="173"/>
    </location>
</feature>
<dbReference type="RefSeq" id="WP_097121994.1">
    <property type="nucleotide sequence ID" value="NZ_OCND01000004.1"/>
</dbReference>
<keyword evidence="1" id="KW-0732">Signal</keyword>
<name>A0A286D7X9_9GAMM</name>
<accession>A0A286D7X9</accession>
<dbReference type="InterPro" id="IPR032710">
    <property type="entry name" value="NTF2-like_dom_sf"/>
</dbReference>
<dbReference type="InterPro" id="IPR027843">
    <property type="entry name" value="DUF4440"/>
</dbReference>
<dbReference type="EMBL" id="OCND01000004">
    <property type="protein sequence ID" value="SOD54739.1"/>
    <property type="molecule type" value="Genomic_DNA"/>
</dbReference>
<evidence type="ECO:0000313" key="4">
    <source>
        <dbReference type="Proteomes" id="UP000219374"/>
    </source>
</evidence>
<dbReference type="OrthoDB" id="119951at2"/>
<dbReference type="Proteomes" id="UP000219374">
    <property type="component" value="Unassembled WGS sequence"/>
</dbReference>
<proteinExistence type="predicted"/>
<gene>
    <name evidence="3" type="ORF">SAMN06296416_104351</name>
</gene>
<feature type="signal peptide" evidence="1">
    <location>
        <begin position="1"/>
        <end position="23"/>
    </location>
</feature>
<evidence type="ECO:0000256" key="1">
    <source>
        <dbReference type="SAM" id="SignalP"/>
    </source>
</evidence>
<dbReference type="AlphaFoldDB" id="A0A286D7X9"/>
<protein>
    <recommendedName>
        <fullName evidence="2">DUF4440 domain-containing protein</fullName>
    </recommendedName>
</protein>
<organism evidence="3 4">
    <name type="scientific">Pseudoxanthomonas wuyuanensis</name>
    <dbReference type="NCBI Taxonomy" id="1073196"/>
    <lineage>
        <taxon>Bacteria</taxon>
        <taxon>Pseudomonadati</taxon>
        <taxon>Pseudomonadota</taxon>
        <taxon>Gammaproteobacteria</taxon>
        <taxon>Lysobacterales</taxon>
        <taxon>Lysobacteraceae</taxon>
        <taxon>Pseudoxanthomonas</taxon>
    </lineage>
</organism>
<reference evidence="3 4" key="1">
    <citation type="submission" date="2017-09" db="EMBL/GenBank/DDBJ databases">
        <authorList>
            <person name="Ehlers B."/>
            <person name="Leendertz F.H."/>
        </authorList>
    </citation>
    <scope>NUCLEOTIDE SEQUENCE [LARGE SCALE GENOMIC DNA]</scope>
    <source>
        <strain evidence="3 4">CGMCC 1.10978</strain>
    </source>
</reference>
<dbReference type="Pfam" id="PF14534">
    <property type="entry name" value="DUF4440"/>
    <property type="match status" value="1"/>
</dbReference>
<dbReference type="Gene3D" id="3.10.450.50">
    <property type="match status" value="1"/>
</dbReference>
<keyword evidence="4" id="KW-1185">Reference proteome</keyword>
<evidence type="ECO:0000313" key="3">
    <source>
        <dbReference type="EMBL" id="SOD54739.1"/>
    </source>
</evidence>
<sequence length="173" mass="18952">MRLLNLVCRIAAAILALAFPVAAAGAQDAARSGPLYDELARMDRELFDAAFVDCDPARFASLFTGDAEFYHDKTGASYGESVRKLQNCPRDNGVSRTLVPGSLEVYPISGYGAVQTGRHTFAREGEQGAESAQFVHLWNRKDGQWRLSRVLSFDHRPMTGRDGRTDPDADACP</sequence>
<evidence type="ECO:0000259" key="2">
    <source>
        <dbReference type="Pfam" id="PF14534"/>
    </source>
</evidence>
<dbReference type="SUPFAM" id="SSF54427">
    <property type="entry name" value="NTF2-like"/>
    <property type="match status" value="1"/>
</dbReference>
<feature type="domain" description="DUF4440" evidence="2">
    <location>
        <begin position="41"/>
        <end position="147"/>
    </location>
</feature>